<protein>
    <submittedName>
        <fullName evidence="1">Uncharacterized protein</fullName>
    </submittedName>
</protein>
<proteinExistence type="predicted"/>
<reference evidence="1 2" key="1">
    <citation type="journal article" date="2014" name="PLoS Genet.">
        <title>Phylogenetically driven sequencing of extremely halophilic archaea reveals strategies for static and dynamic osmo-response.</title>
        <authorList>
            <person name="Becker E.A."/>
            <person name="Seitzer P.M."/>
            <person name="Tritt A."/>
            <person name="Larsen D."/>
            <person name="Krusor M."/>
            <person name="Yao A.I."/>
            <person name="Wu D."/>
            <person name="Madern D."/>
            <person name="Eisen J.A."/>
            <person name="Darling A.E."/>
            <person name="Facciotti M.T."/>
        </authorList>
    </citation>
    <scope>NUCLEOTIDE SEQUENCE [LARGE SCALE GENOMIC DNA]</scope>
    <source>
        <strain evidence="1 2">100A6</strain>
    </source>
</reference>
<name>M0M226_9EURY</name>
<dbReference type="PATRIC" id="fig|1132509.6.peg.2223"/>
<gene>
    <name evidence="1" type="ORF">C447_09857</name>
</gene>
<evidence type="ECO:0000313" key="2">
    <source>
        <dbReference type="Proteomes" id="UP000011566"/>
    </source>
</evidence>
<evidence type="ECO:0000313" key="1">
    <source>
        <dbReference type="EMBL" id="EMA38450.1"/>
    </source>
</evidence>
<dbReference type="AlphaFoldDB" id="M0M226"/>
<dbReference type="EMBL" id="AOMB01000030">
    <property type="protein sequence ID" value="EMA38450.1"/>
    <property type="molecule type" value="Genomic_DNA"/>
</dbReference>
<comment type="caution">
    <text evidence="1">The sequence shown here is derived from an EMBL/GenBank/DDBJ whole genome shotgun (WGS) entry which is preliminary data.</text>
</comment>
<dbReference type="OrthoDB" id="275316at2157"/>
<organism evidence="1 2">
    <name type="scientific">Halococcus hamelinensis 100A6</name>
    <dbReference type="NCBI Taxonomy" id="1132509"/>
    <lineage>
        <taxon>Archaea</taxon>
        <taxon>Methanobacteriati</taxon>
        <taxon>Methanobacteriota</taxon>
        <taxon>Stenosarchaea group</taxon>
        <taxon>Halobacteria</taxon>
        <taxon>Halobacteriales</taxon>
        <taxon>Halococcaceae</taxon>
        <taxon>Halococcus</taxon>
    </lineage>
</organism>
<dbReference type="Proteomes" id="UP000011566">
    <property type="component" value="Unassembled WGS sequence"/>
</dbReference>
<accession>M0M226</accession>
<sequence length="203" mass="22287">MTREDLEDEVEALREHTRRLDDRIGELDRKNALVIASVRALVSSADVEVGEDDDPLVAMREAATQVNDDFEDVQTAVSAHGEQLSAIADVGGKKTSKDEKITAIATFAMRKSDSNSSKVLVDAGEIQGCVDCSRRYAYDLIDDLAEDDRAEWASLQKAESVPTHKGHREKKKALRVDVDVLRESSQDQGVVNKFTTRSPTGGV</sequence>
<keyword evidence="2" id="KW-1185">Reference proteome</keyword>